<protein>
    <recommendedName>
        <fullName evidence="3">Sialidase domain-containing protein</fullName>
    </recommendedName>
</protein>
<feature type="compositionally biased region" description="Low complexity" evidence="1">
    <location>
        <begin position="192"/>
        <end position="209"/>
    </location>
</feature>
<dbReference type="PANTHER" id="PTHR43752">
    <property type="entry name" value="BNR/ASP-BOX REPEAT FAMILY PROTEIN"/>
    <property type="match status" value="1"/>
</dbReference>
<dbReference type="InterPro" id="IPR011040">
    <property type="entry name" value="Sialidase"/>
</dbReference>
<dbReference type="SUPFAM" id="SSF50939">
    <property type="entry name" value="Sialidases"/>
    <property type="match status" value="1"/>
</dbReference>
<reference evidence="4" key="1">
    <citation type="submission" date="2020-10" db="EMBL/GenBank/DDBJ databases">
        <title>Unveiling of a novel bifunctional photoreceptor, Dualchrome1, isolated from a cosmopolitan green alga.</title>
        <authorList>
            <person name="Suzuki S."/>
            <person name="Kawachi M."/>
        </authorList>
    </citation>
    <scope>NUCLEOTIDE SEQUENCE</scope>
    <source>
        <strain evidence="4">NIES 2893</strain>
    </source>
</reference>
<comment type="caution">
    <text evidence="4">The sequence shown here is derived from an EMBL/GenBank/DDBJ whole genome shotgun (WGS) entry which is preliminary data.</text>
</comment>
<keyword evidence="5" id="KW-1185">Reference proteome</keyword>
<accession>A0A830I1S4</accession>
<dbReference type="EMBL" id="BNJQ01000032">
    <property type="protein sequence ID" value="GHP11107.1"/>
    <property type="molecule type" value="Genomic_DNA"/>
</dbReference>
<keyword evidence="2" id="KW-0812">Transmembrane</keyword>
<dbReference type="CDD" id="cd15482">
    <property type="entry name" value="Sialidase_non-viral"/>
    <property type="match status" value="1"/>
</dbReference>
<feature type="compositionally biased region" description="Low complexity" evidence="1">
    <location>
        <begin position="154"/>
        <end position="181"/>
    </location>
</feature>
<sequence length="624" mass="67536">MFAPDHLVDKHAPRPTVQAVVLLNSTLSRAPLSSTLRPIAFWRRRARHITAAAHPAPACMPGLLPTISGASSLASLKKPSKENSSLPLPRWMVALAYRVPFMSQLAQSRMPQLVVLALLLATLLFAFGGGGFTASGSSSHDRRTHHDSTMGQRSAVSTADTVSAVSSSSSSSSSSHTGAHVSKPHQASALPTATVRSSSSSSPSSATASKAMDTVGKTPEFVYGGKWALHRSHASLDADTTPTPSCHATTLVHLPPGNRILMAWFGGTFECAEDVAIWTAIREADGTWGEPTRVAKVFRNVPYNGKNLPGEPRREGGEPHWNPVLFCADDDGVCHGTIHLYFKVGWKIAHWETFVVASDDGGTSWSEPAELVPGDHTGGRGPVKNKPIKLSDGAWVSPASLENPLPGRRGHQGPGKANQWRAFVDISRDEGQTWHATEPIYPAEVGVGVIQPTLWESSPGHVHMMLRSSKDMTKHPMAIWRSDSKDGARTWSPPHRVSLPNNNAGLDVARVPSGALVLVYNHQREGRYPLRLALSDDNGATWPVWINIETEPGEVKGWHEFSYPSIVPWPTSFDEEGVSVSYTWHRVRPAFFAISVAELRRRSEHRAASGGGADHAAANHHRHP</sequence>
<evidence type="ECO:0000256" key="2">
    <source>
        <dbReference type="SAM" id="Phobius"/>
    </source>
</evidence>
<dbReference type="Gene3D" id="2.120.10.10">
    <property type="match status" value="1"/>
</dbReference>
<keyword evidence="2" id="KW-0472">Membrane</keyword>
<dbReference type="OrthoDB" id="504663at2759"/>
<feature type="compositionally biased region" description="Basic and acidic residues" evidence="1">
    <location>
        <begin position="139"/>
        <end position="148"/>
    </location>
</feature>
<gene>
    <name evidence="4" type="ORF">PPROV_000983700</name>
</gene>
<evidence type="ECO:0000259" key="3">
    <source>
        <dbReference type="Pfam" id="PF13088"/>
    </source>
</evidence>
<feature type="region of interest" description="Disordered" evidence="1">
    <location>
        <begin position="605"/>
        <end position="624"/>
    </location>
</feature>
<evidence type="ECO:0000313" key="4">
    <source>
        <dbReference type="EMBL" id="GHP11107.1"/>
    </source>
</evidence>
<feature type="domain" description="Sialidase" evidence="3">
    <location>
        <begin position="259"/>
        <end position="571"/>
    </location>
</feature>
<proteinExistence type="predicted"/>
<keyword evidence="2" id="KW-1133">Transmembrane helix</keyword>
<organism evidence="4 5">
    <name type="scientific">Pycnococcus provasolii</name>
    <dbReference type="NCBI Taxonomy" id="41880"/>
    <lineage>
        <taxon>Eukaryota</taxon>
        <taxon>Viridiplantae</taxon>
        <taxon>Chlorophyta</taxon>
        <taxon>Pseudoscourfieldiophyceae</taxon>
        <taxon>Pseudoscourfieldiales</taxon>
        <taxon>Pycnococcaceae</taxon>
        <taxon>Pycnococcus</taxon>
    </lineage>
</organism>
<evidence type="ECO:0000313" key="5">
    <source>
        <dbReference type="Proteomes" id="UP000660262"/>
    </source>
</evidence>
<dbReference type="Proteomes" id="UP000660262">
    <property type="component" value="Unassembled WGS sequence"/>
</dbReference>
<name>A0A830I1S4_9CHLO</name>
<dbReference type="Pfam" id="PF13088">
    <property type="entry name" value="BNR_2"/>
    <property type="match status" value="1"/>
</dbReference>
<evidence type="ECO:0000256" key="1">
    <source>
        <dbReference type="SAM" id="MobiDB-lite"/>
    </source>
</evidence>
<dbReference type="PANTHER" id="PTHR43752:SF2">
    <property type="entry name" value="BNR_ASP-BOX REPEAT FAMILY PROTEIN"/>
    <property type="match status" value="1"/>
</dbReference>
<feature type="region of interest" description="Disordered" evidence="1">
    <location>
        <begin position="134"/>
        <end position="213"/>
    </location>
</feature>
<feature type="transmembrane region" description="Helical" evidence="2">
    <location>
        <begin position="113"/>
        <end position="134"/>
    </location>
</feature>
<dbReference type="AlphaFoldDB" id="A0A830I1S4"/>
<dbReference type="InterPro" id="IPR036278">
    <property type="entry name" value="Sialidase_sf"/>
</dbReference>